<sequence length="97" mass="10314">MKNVLFITIATATVLASPGLALVAQKKPESGDLALVVASPFGRSVEQVLDASGMTDAYPNRAPLGAFVQLETPQSYDLLIENGAWLVLRGKEILELC</sequence>
<feature type="signal peptide" evidence="1">
    <location>
        <begin position="1"/>
        <end position="23"/>
    </location>
</feature>
<dbReference type="EMBL" id="FTPR01000001">
    <property type="protein sequence ID" value="SIT85957.1"/>
    <property type="molecule type" value="Genomic_DNA"/>
</dbReference>
<evidence type="ECO:0000313" key="2">
    <source>
        <dbReference type="EMBL" id="SIT85957.1"/>
    </source>
</evidence>
<evidence type="ECO:0000256" key="1">
    <source>
        <dbReference type="SAM" id="SignalP"/>
    </source>
</evidence>
<gene>
    <name evidence="2" type="ORF">SAMN05421665_2188</name>
</gene>
<feature type="chain" id="PRO_5013045749" evidence="1">
    <location>
        <begin position="24"/>
        <end position="97"/>
    </location>
</feature>
<proteinExistence type="predicted"/>
<dbReference type="RefSeq" id="WP_076659574.1">
    <property type="nucleotide sequence ID" value="NZ_FTPR01000001.1"/>
</dbReference>
<protein>
    <submittedName>
        <fullName evidence="2">Uncharacterized protein</fullName>
    </submittedName>
</protein>
<dbReference type="AlphaFoldDB" id="A0A1R3X4N6"/>
<dbReference type="STRING" id="287098.SAMN05421665_2188"/>
<keyword evidence="1" id="KW-0732">Signal</keyword>
<keyword evidence="3" id="KW-1185">Reference proteome</keyword>
<dbReference type="OrthoDB" id="7866935at2"/>
<evidence type="ECO:0000313" key="3">
    <source>
        <dbReference type="Proteomes" id="UP000186997"/>
    </source>
</evidence>
<organism evidence="2 3">
    <name type="scientific">Yoonia rosea</name>
    <dbReference type="NCBI Taxonomy" id="287098"/>
    <lineage>
        <taxon>Bacteria</taxon>
        <taxon>Pseudomonadati</taxon>
        <taxon>Pseudomonadota</taxon>
        <taxon>Alphaproteobacteria</taxon>
        <taxon>Rhodobacterales</taxon>
        <taxon>Paracoccaceae</taxon>
        <taxon>Yoonia</taxon>
    </lineage>
</organism>
<name>A0A1R3X4N6_9RHOB</name>
<reference evidence="3" key="1">
    <citation type="submission" date="2017-01" db="EMBL/GenBank/DDBJ databases">
        <authorList>
            <person name="Varghese N."/>
            <person name="Submissions S."/>
        </authorList>
    </citation>
    <scope>NUCLEOTIDE SEQUENCE [LARGE SCALE GENOMIC DNA]</scope>
    <source>
        <strain evidence="3">DSM 29591</strain>
    </source>
</reference>
<accession>A0A1R3X4N6</accession>
<dbReference type="Proteomes" id="UP000186997">
    <property type="component" value="Unassembled WGS sequence"/>
</dbReference>